<feature type="chain" id="PRO_5041952298" evidence="1">
    <location>
        <begin position="23"/>
        <end position="195"/>
    </location>
</feature>
<accession>A0AAE0IAX5</accession>
<protein>
    <submittedName>
        <fullName evidence="2">Uncharacterized protein</fullName>
    </submittedName>
</protein>
<feature type="signal peptide" evidence="1">
    <location>
        <begin position="1"/>
        <end position="22"/>
    </location>
</feature>
<dbReference type="EMBL" id="JAUEDM010000003">
    <property type="protein sequence ID" value="KAK3321759.1"/>
    <property type="molecule type" value="Genomic_DNA"/>
</dbReference>
<dbReference type="AlphaFoldDB" id="A0AAE0IAX5"/>
<reference evidence="2" key="2">
    <citation type="submission" date="2023-06" db="EMBL/GenBank/DDBJ databases">
        <authorList>
            <consortium name="Lawrence Berkeley National Laboratory"/>
            <person name="Haridas S."/>
            <person name="Hensen N."/>
            <person name="Bonometti L."/>
            <person name="Westerberg I."/>
            <person name="Brannstrom I.O."/>
            <person name="Guillou S."/>
            <person name="Cros-Aarteil S."/>
            <person name="Calhoun S."/>
            <person name="Kuo A."/>
            <person name="Mondo S."/>
            <person name="Pangilinan J."/>
            <person name="Riley R."/>
            <person name="Labutti K."/>
            <person name="Andreopoulos B."/>
            <person name="Lipzen A."/>
            <person name="Chen C."/>
            <person name="Yanf M."/>
            <person name="Daum C."/>
            <person name="Ng V."/>
            <person name="Clum A."/>
            <person name="Steindorff A."/>
            <person name="Ohm R."/>
            <person name="Martin F."/>
            <person name="Silar P."/>
            <person name="Natvig D."/>
            <person name="Lalanne C."/>
            <person name="Gautier V."/>
            <person name="Ament-Velasquez S.L."/>
            <person name="Kruys A."/>
            <person name="Hutchinson M.I."/>
            <person name="Powell A.J."/>
            <person name="Barry K."/>
            <person name="Miller A.N."/>
            <person name="Grigoriev I.V."/>
            <person name="Debuchy R."/>
            <person name="Gladieux P."/>
            <person name="Thoren M.H."/>
            <person name="Johannesson H."/>
        </authorList>
    </citation>
    <scope>NUCLEOTIDE SEQUENCE</scope>
    <source>
        <strain evidence="2">CBS 118394</strain>
    </source>
</reference>
<reference evidence="2" key="1">
    <citation type="journal article" date="2023" name="Mol. Phylogenet. Evol.">
        <title>Genome-scale phylogeny and comparative genomics of the fungal order Sordariales.</title>
        <authorList>
            <person name="Hensen N."/>
            <person name="Bonometti L."/>
            <person name="Westerberg I."/>
            <person name="Brannstrom I.O."/>
            <person name="Guillou S."/>
            <person name="Cros-Aarteil S."/>
            <person name="Calhoun S."/>
            <person name="Haridas S."/>
            <person name="Kuo A."/>
            <person name="Mondo S."/>
            <person name="Pangilinan J."/>
            <person name="Riley R."/>
            <person name="LaButti K."/>
            <person name="Andreopoulos B."/>
            <person name="Lipzen A."/>
            <person name="Chen C."/>
            <person name="Yan M."/>
            <person name="Daum C."/>
            <person name="Ng V."/>
            <person name="Clum A."/>
            <person name="Steindorff A."/>
            <person name="Ohm R.A."/>
            <person name="Martin F."/>
            <person name="Silar P."/>
            <person name="Natvig D.O."/>
            <person name="Lalanne C."/>
            <person name="Gautier V."/>
            <person name="Ament-Velasquez S.L."/>
            <person name="Kruys A."/>
            <person name="Hutchinson M.I."/>
            <person name="Powell A.J."/>
            <person name="Barry K."/>
            <person name="Miller A.N."/>
            <person name="Grigoriev I.V."/>
            <person name="Debuchy R."/>
            <person name="Gladieux P."/>
            <person name="Hiltunen Thoren M."/>
            <person name="Johannesson H."/>
        </authorList>
    </citation>
    <scope>NUCLEOTIDE SEQUENCE</scope>
    <source>
        <strain evidence="2">CBS 118394</strain>
    </source>
</reference>
<keyword evidence="3" id="KW-1185">Reference proteome</keyword>
<evidence type="ECO:0000256" key="1">
    <source>
        <dbReference type="SAM" id="SignalP"/>
    </source>
</evidence>
<dbReference type="Proteomes" id="UP001283341">
    <property type="component" value="Unassembled WGS sequence"/>
</dbReference>
<keyword evidence="1" id="KW-0732">Signal</keyword>
<organism evidence="2 3">
    <name type="scientific">Apodospora peruviana</name>
    <dbReference type="NCBI Taxonomy" id="516989"/>
    <lineage>
        <taxon>Eukaryota</taxon>
        <taxon>Fungi</taxon>
        <taxon>Dikarya</taxon>
        <taxon>Ascomycota</taxon>
        <taxon>Pezizomycotina</taxon>
        <taxon>Sordariomycetes</taxon>
        <taxon>Sordariomycetidae</taxon>
        <taxon>Sordariales</taxon>
        <taxon>Lasiosphaeriaceae</taxon>
        <taxon>Apodospora</taxon>
    </lineage>
</organism>
<comment type="caution">
    <text evidence="2">The sequence shown here is derived from an EMBL/GenBank/DDBJ whole genome shotgun (WGS) entry which is preliminary data.</text>
</comment>
<name>A0AAE0IAX5_9PEZI</name>
<proteinExistence type="predicted"/>
<sequence>MFHYFFLALVGLLAFAVNFTTATNHYPPVPGQPVKKWQPTKYGLRSNMSISGFDRYCPWCWTEIKVTSSKDHPGPDNYCHVVVQQPIDANNTVMETIDMAITTYEFKHLLLWRQIPWNTSTNFAVNLKHPPGAVTGQVLAVSKASTMPPHFIYNLNTTSSLHLMPNGTDWQTLSNAWPDGRFLIHHAQFLCVPLM</sequence>
<evidence type="ECO:0000313" key="3">
    <source>
        <dbReference type="Proteomes" id="UP001283341"/>
    </source>
</evidence>
<evidence type="ECO:0000313" key="2">
    <source>
        <dbReference type="EMBL" id="KAK3321759.1"/>
    </source>
</evidence>
<gene>
    <name evidence="2" type="ORF">B0H66DRAFT_180508</name>
</gene>